<evidence type="ECO:0000256" key="8">
    <source>
        <dbReference type="ARBA" id="ARBA00022833"/>
    </source>
</evidence>
<dbReference type="InterPro" id="IPR020843">
    <property type="entry name" value="ER"/>
</dbReference>
<feature type="region of interest" description="Disordered" evidence="15">
    <location>
        <begin position="642"/>
        <end position="681"/>
    </location>
</feature>
<keyword evidence="10" id="KW-0560">Oxidoreductase</keyword>
<keyword evidence="6" id="KW-0597">Phosphoprotein</keyword>
<dbReference type="GO" id="GO:0000027">
    <property type="term" value="P:ribosomal large subunit assembly"/>
    <property type="evidence" value="ECO:0007669"/>
    <property type="project" value="InterPro"/>
</dbReference>
<accession>A0A439D1Y6</accession>
<evidence type="ECO:0000256" key="2">
    <source>
        <dbReference type="ARBA" id="ARBA00004604"/>
    </source>
</evidence>
<dbReference type="InterPro" id="IPR013154">
    <property type="entry name" value="ADH-like_N"/>
</dbReference>
<dbReference type="FunFam" id="3.40.50.720:FF:000158">
    <property type="entry name" value="Zinc-binding alcohol dehydrogenase"/>
    <property type="match status" value="1"/>
</dbReference>
<dbReference type="GO" id="GO:0008270">
    <property type="term" value="F:zinc ion binding"/>
    <property type="evidence" value="ECO:0007669"/>
    <property type="project" value="InterPro"/>
</dbReference>
<sequence length="681" mass="75383">MADIKFEGWLGHNPESVNGKMEWGPFEPKKWTEDDVDIEISHCGICGSDLHVLNSGWFQTDYPCCVGHEIVGKAVRVGNNVKHVKVGDRVGVGAQSRTCQQPDCPECSSGNDTYCQRLMVNTYGCDYPNNEGKSYGGYADYNRSNQQFVVQIPEGLSSADAAPMLCGGVTVYSPLRRNGCGPGKSVGVVGVGGLGHFAVLFAKAMGADKVVGISRKASKRDDVLKLGADEYVATDDDKDWYKTHSRSLDLIICTANSINLPMTEYLGLLKRGGEFVQVGAADNGDFPKINVFSLISGGVKISGSATGAPWEIKEMLQLAADKKIKPWIEERPMKEANQAVIDMDQGKARYRYVLVNENFEKHGISNKLKPKNARSKRALEKKAPKINENPKSTLFLRGTTCSQIVQDALADLHSLRQPLAKKFSKKNDIHPFEDPSSLIFFSEKNDTSLLVFGSSSKKRPNTLTFARTFATNQILDMIELHIIPESFRTLSQFKSRKFAVGLRPMMVFSGTAWDSPVANEYTILKSILIDMFKGDTSSEKIDVEGLQYLVSVAADEPAGDDVKPTVHLRLYLLDTKRSGQRLPRIELEEMGPRMDFRIGRSQQPDEAIWKEAMKKPKVGEEKTKKNISTDIVGDKIGRIHLGKQDLSDLQTRKMKGLKRNRDVEGGSGTADGDDTQKRQKN</sequence>
<dbReference type="GO" id="GO:0005730">
    <property type="term" value="C:nucleolus"/>
    <property type="evidence" value="ECO:0007669"/>
    <property type="project" value="UniProtKB-SubCell"/>
</dbReference>
<evidence type="ECO:0000313" key="18">
    <source>
        <dbReference type="Proteomes" id="UP000286045"/>
    </source>
</evidence>
<evidence type="ECO:0000256" key="4">
    <source>
        <dbReference type="ARBA" id="ARBA00010782"/>
    </source>
</evidence>
<evidence type="ECO:0000259" key="16">
    <source>
        <dbReference type="PROSITE" id="PS50833"/>
    </source>
</evidence>
<dbReference type="CDD" id="cd05283">
    <property type="entry name" value="CAD1"/>
    <property type="match status" value="1"/>
</dbReference>
<gene>
    <name evidence="17" type="ORF">EKO27_g6657</name>
</gene>
<proteinExistence type="inferred from homology"/>
<keyword evidence="18" id="KW-1185">Reference proteome</keyword>
<feature type="domain" description="Brix" evidence="16">
    <location>
        <begin position="391"/>
        <end position="607"/>
    </location>
</feature>
<dbReference type="GO" id="GO:0000463">
    <property type="term" value="P:maturation of LSU-rRNA from tricistronic rRNA transcript (SSU-rRNA, 5.8S rRNA, LSU-rRNA)"/>
    <property type="evidence" value="ECO:0007669"/>
    <property type="project" value="TreeGrafter"/>
</dbReference>
<dbReference type="PROSITE" id="PS50833">
    <property type="entry name" value="BRIX"/>
    <property type="match status" value="1"/>
</dbReference>
<evidence type="ECO:0000256" key="6">
    <source>
        <dbReference type="ARBA" id="ARBA00022553"/>
    </source>
</evidence>
<dbReference type="InterPro" id="IPR036291">
    <property type="entry name" value="NAD(P)-bd_dom_sf"/>
</dbReference>
<dbReference type="InterPro" id="IPR011032">
    <property type="entry name" value="GroES-like_sf"/>
</dbReference>
<dbReference type="PANTHER" id="PTHR12728">
    <property type="entry name" value="BRIX DOMAIN CONTAINING PROTEIN"/>
    <property type="match status" value="1"/>
</dbReference>
<dbReference type="Proteomes" id="UP000286045">
    <property type="component" value="Unassembled WGS sequence"/>
</dbReference>
<dbReference type="SMART" id="SM00879">
    <property type="entry name" value="Brix"/>
    <property type="match status" value="1"/>
</dbReference>
<name>A0A439D1Y6_9PEZI</name>
<keyword evidence="11 14" id="KW-0539">Nucleus</keyword>
<comment type="catalytic activity">
    <reaction evidence="12">
        <text>a primary alcohol + NADP(+) = an aldehyde + NADPH + H(+)</text>
        <dbReference type="Rhea" id="RHEA:15937"/>
        <dbReference type="ChEBI" id="CHEBI:15378"/>
        <dbReference type="ChEBI" id="CHEBI:15734"/>
        <dbReference type="ChEBI" id="CHEBI:17478"/>
        <dbReference type="ChEBI" id="CHEBI:57783"/>
        <dbReference type="ChEBI" id="CHEBI:58349"/>
        <dbReference type="EC" id="1.1.1.2"/>
    </reaction>
    <physiologicalReaction direction="left-to-right" evidence="12">
        <dbReference type="Rhea" id="RHEA:15938"/>
    </physiologicalReaction>
    <physiologicalReaction direction="right-to-left" evidence="12">
        <dbReference type="Rhea" id="RHEA:15939"/>
    </physiologicalReaction>
</comment>
<dbReference type="InterPro" id="IPR002328">
    <property type="entry name" value="ADH_Zn_CS"/>
</dbReference>
<comment type="caution">
    <text evidence="17">The sequence shown here is derived from an EMBL/GenBank/DDBJ whole genome shotgun (WGS) entry which is preliminary data.</text>
</comment>
<reference evidence="17 18" key="1">
    <citation type="submission" date="2018-12" db="EMBL/GenBank/DDBJ databases">
        <title>Draft genome sequence of Xylaria grammica IHI A82.</title>
        <authorList>
            <person name="Buettner E."/>
            <person name="Kellner H."/>
        </authorList>
    </citation>
    <scope>NUCLEOTIDE SEQUENCE [LARGE SCALE GENOMIC DNA]</scope>
    <source>
        <strain evidence="17 18">IHI A82</strain>
    </source>
</reference>
<comment type="similarity">
    <text evidence="3 13">Belongs to the zinc-containing alcohol dehydrogenase family.</text>
</comment>
<dbReference type="Gene3D" id="3.90.180.10">
    <property type="entry name" value="Medium-chain alcohol dehydrogenases, catalytic domain"/>
    <property type="match status" value="1"/>
</dbReference>
<evidence type="ECO:0000256" key="11">
    <source>
        <dbReference type="ARBA" id="ARBA00023242"/>
    </source>
</evidence>
<evidence type="ECO:0000313" key="17">
    <source>
        <dbReference type="EMBL" id="RWA08455.1"/>
    </source>
</evidence>
<evidence type="ECO:0000256" key="3">
    <source>
        <dbReference type="ARBA" id="ARBA00008072"/>
    </source>
</evidence>
<dbReference type="STRING" id="363999.A0A439D1Y6"/>
<dbReference type="InterPro" id="IPR047109">
    <property type="entry name" value="CAD-like"/>
</dbReference>
<comment type="cofactor">
    <cofactor evidence="1 13">
        <name>Zn(2+)</name>
        <dbReference type="ChEBI" id="CHEBI:29105"/>
    </cofactor>
</comment>
<evidence type="ECO:0000256" key="12">
    <source>
        <dbReference type="ARBA" id="ARBA00050997"/>
    </source>
</evidence>
<dbReference type="SUPFAM" id="SSF51735">
    <property type="entry name" value="NAD(P)-binding Rossmann-fold domains"/>
    <property type="match status" value="1"/>
</dbReference>
<dbReference type="Pfam" id="PF04427">
    <property type="entry name" value="Brix"/>
    <property type="match status" value="1"/>
</dbReference>
<protein>
    <recommendedName>
        <fullName evidence="14">Ribosome production factor 2 homolog</fullName>
    </recommendedName>
    <alternativeName>
        <fullName evidence="14">Ribosome biogenesis protein RPF2 homolog</fullName>
    </alternativeName>
</protein>
<dbReference type="Gene3D" id="3.40.50.720">
    <property type="entry name" value="NAD(P)-binding Rossmann-like Domain"/>
    <property type="match status" value="1"/>
</dbReference>
<dbReference type="AlphaFoldDB" id="A0A439D1Y6"/>
<keyword evidence="9" id="KW-0521">NADP</keyword>
<comment type="subunit">
    <text evidence="5">Homodimer.</text>
</comment>
<dbReference type="Pfam" id="PF08240">
    <property type="entry name" value="ADH_N"/>
    <property type="match status" value="1"/>
</dbReference>
<evidence type="ECO:0000256" key="10">
    <source>
        <dbReference type="ARBA" id="ARBA00023002"/>
    </source>
</evidence>
<dbReference type="SUPFAM" id="SSF50129">
    <property type="entry name" value="GroES-like"/>
    <property type="match status" value="1"/>
</dbReference>
<evidence type="ECO:0000256" key="7">
    <source>
        <dbReference type="ARBA" id="ARBA00022723"/>
    </source>
</evidence>
<dbReference type="InterPro" id="IPR013149">
    <property type="entry name" value="ADH-like_C"/>
</dbReference>
<evidence type="ECO:0000256" key="14">
    <source>
        <dbReference type="RuleBase" id="RU367086"/>
    </source>
</evidence>
<dbReference type="EMBL" id="RYZI01000199">
    <property type="protein sequence ID" value="RWA08455.1"/>
    <property type="molecule type" value="Genomic_DNA"/>
</dbReference>
<evidence type="ECO:0000256" key="15">
    <source>
        <dbReference type="SAM" id="MobiDB-lite"/>
    </source>
</evidence>
<dbReference type="InterPro" id="IPR039770">
    <property type="entry name" value="Rpf2"/>
</dbReference>
<dbReference type="GO" id="GO:0019843">
    <property type="term" value="F:rRNA binding"/>
    <property type="evidence" value="ECO:0007669"/>
    <property type="project" value="UniProtKB-UniRule"/>
</dbReference>
<evidence type="ECO:0000256" key="5">
    <source>
        <dbReference type="ARBA" id="ARBA00011738"/>
    </source>
</evidence>
<keyword evidence="8 13" id="KW-0862">Zinc</keyword>
<keyword evidence="7 13" id="KW-0479">Metal-binding</keyword>
<dbReference type="InterPro" id="IPR007109">
    <property type="entry name" value="Brix"/>
</dbReference>
<comment type="subcellular location">
    <subcellularLocation>
        <location evidence="2 14">Nucleus</location>
        <location evidence="2 14">Nucleolus</location>
    </subcellularLocation>
</comment>
<dbReference type="GO" id="GO:0006066">
    <property type="term" value="P:alcohol metabolic process"/>
    <property type="evidence" value="ECO:0007669"/>
    <property type="project" value="UniProtKB-ARBA"/>
</dbReference>
<dbReference type="GO" id="GO:0008106">
    <property type="term" value="F:alcohol dehydrogenase (NADP+) activity"/>
    <property type="evidence" value="ECO:0007669"/>
    <property type="project" value="UniProtKB-EC"/>
</dbReference>
<dbReference type="PANTHER" id="PTHR12728:SF0">
    <property type="entry name" value="RIBOSOME PRODUCTION FACTOR 2 HOMOLOG"/>
    <property type="match status" value="1"/>
</dbReference>
<comment type="similarity">
    <text evidence="4 14">Belongs to the RPF2 family.</text>
</comment>
<dbReference type="PROSITE" id="PS00059">
    <property type="entry name" value="ADH_ZINC"/>
    <property type="match status" value="1"/>
</dbReference>
<evidence type="ECO:0000256" key="13">
    <source>
        <dbReference type="RuleBase" id="RU361277"/>
    </source>
</evidence>
<evidence type="ECO:0000256" key="1">
    <source>
        <dbReference type="ARBA" id="ARBA00001947"/>
    </source>
</evidence>
<dbReference type="Pfam" id="PF00107">
    <property type="entry name" value="ADH_zinc_N"/>
    <property type="match status" value="1"/>
</dbReference>
<organism evidence="17 18">
    <name type="scientific">Xylaria grammica</name>
    <dbReference type="NCBI Taxonomy" id="363999"/>
    <lineage>
        <taxon>Eukaryota</taxon>
        <taxon>Fungi</taxon>
        <taxon>Dikarya</taxon>
        <taxon>Ascomycota</taxon>
        <taxon>Pezizomycotina</taxon>
        <taxon>Sordariomycetes</taxon>
        <taxon>Xylariomycetidae</taxon>
        <taxon>Xylariales</taxon>
        <taxon>Xylariaceae</taxon>
        <taxon>Xylaria</taxon>
    </lineage>
</organism>
<evidence type="ECO:0000256" key="9">
    <source>
        <dbReference type="ARBA" id="ARBA00022857"/>
    </source>
</evidence>
<dbReference type="SMART" id="SM00829">
    <property type="entry name" value="PKS_ER"/>
    <property type="match status" value="1"/>
</dbReference>